<organism evidence="2 3">
    <name type="scientific">Aliikangiella maris</name>
    <dbReference type="NCBI Taxonomy" id="3162458"/>
    <lineage>
        <taxon>Bacteria</taxon>
        <taxon>Pseudomonadati</taxon>
        <taxon>Pseudomonadota</taxon>
        <taxon>Gammaproteobacteria</taxon>
        <taxon>Oceanospirillales</taxon>
        <taxon>Pleioneaceae</taxon>
        <taxon>Aliikangiella</taxon>
    </lineage>
</organism>
<keyword evidence="1" id="KW-0472">Membrane</keyword>
<gene>
    <name evidence="2" type="ORF">ABVT43_16950</name>
</gene>
<sequence length="500" mass="56881">MNILKKVRSYHGGRCRFVRTIRLNVLTFAIAYLVGQSVVNAQSSILNFEQTIKLAQQYDLQLAKNQFKQKSLIAKSRVAQAMPLPVASLGLNNLPSDSFRLNQEAMTQLSVGLSQVFPRGNSRELHARQLTTLSEQYPLLNLDRKAQVAVLAGKLWLDNFYLAQSIFLIHQNRGLFEQLSDIAEKNYTAAVGQSRQHNIVAAQLELTRLDDRLTQLKLQQLRLIEQLSEWISPAFDLSENSTNQDFTDAQMSQQQENAQIKKQLLALNKQSLVLPEIKLNSPELVTNNLQHYSSSSLNRYLLAHPLILSFEKQIEANQINESLAKQEEKVQWKLSAGYGFRTSSEQSMMADRPDLLSVGISFDLPWSNSERQHNQLISAKYQTAASKTEKWQKLREFHANFEQVSQAIQILKQRKKLFTSKLLPQVKAQTASSLAAYTHDDGNFLDVIQARIALLNATLDKLLLDVEEVKLLHQLNYYLISDSPEKTYQQSAKLGDKNEQ</sequence>
<dbReference type="RefSeq" id="WP_353897416.1">
    <property type="nucleotide sequence ID" value="NZ_JBEVCJ010000028.1"/>
</dbReference>
<evidence type="ECO:0000313" key="2">
    <source>
        <dbReference type="EMBL" id="MET1256833.1"/>
    </source>
</evidence>
<dbReference type="Proteomes" id="UP001548189">
    <property type="component" value="Unassembled WGS sequence"/>
</dbReference>
<name>A0ABV2BY20_9GAMM</name>
<feature type="transmembrane region" description="Helical" evidence="1">
    <location>
        <begin position="21"/>
        <end position="39"/>
    </location>
</feature>
<protein>
    <submittedName>
        <fullName evidence="2">TolC family protein</fullName>
    </submittedName>
</protein>
<keyword evidence="1" id="KW-1133">Transmembrane helix</keyword>
<accession>A0ABV2BY20</accession>
<evidence type="ECO:0000313" key="3">
    <source>
        <dbReference type="Proteomes" id="UP001548189"/>
    </source>
</evidence>
<dbReference type="Gene3D" id="1.20.1600.10">
    <property type="entry name" value="Outer membrane efflux proteins (OEP)"/>
    <property type="match status" value="1"/>
</dbReference>
<reference evidence="2 3" key="1">
    <citation type="submission" date="2024-06" db="EMBL/GenBank/DDBJ databases">
        <authorList>
            <person name="Li F."/>
        </authorList>
    </citation>
    <scope>NUCLEOTIDE SEQUENCE [LARGE SCALE GENOMIC DNA]</scope>
    <source>
        <strain evidence="2 3">GXAS 311</strain>
    </source>
</reference>
<keyword evidence="3" id="KW-1185">Reference proteome</keyword>
<dbReference type="SUPFAM" id="SSF56954">
    <property type="entry name" value="Outer membrane efflux proteins (OEP)"/>
    <property type="match status" value="1"/>
</dbReference>
<keyword evidence="1" id="KW-0812">Transmembrane</keyword>
<dbReference type="EMBL" id="JBEVCJ010000028">
    <property type="protein sequence ID" value="MET1256833.1"/>
    <property type="molecule type" value="Genomic_DNA"/>
</dbReference>
<proteinExistence type="predicted"/>
<comment type="caution">
    <text evidence="2">The sequence shown here is derived from an EMBL/GenBank/DDBJ whole genome shotgun (WGS) entry which is preliminary data.</text>
</comment>
<evidence type="ECO:0000256" key="1">
    <source>
        <dbReference type="SAM" id="Phobius"/>
    </source>
</evidence>